<name>A0A507EEK6_9FUNG</name>
<accession>A0A507EEK6</accession>
<dbReference type="PANTHER" id="PTHR28360:SF1">
    <property type="entry name" value="DYNACTIN SUBUNIT 3"/>
    <property type="match status" value="1"/>
</dbReference>
<protein>
    <recommendedName>
        <fullName evidence="3">Dynactin subunit 3</fullName>
    </recommendedName>
</protein>
<dbReference type="InterPro" id="IPR009991">
    <property type="entry name" value="DCTN3"/>
</dbReference>
<dbReference type="Proteomes" id="UP000318582">
    <property type="component" value="Unassembled WGS sequence"/>
</dbReference>
<gene>
    <name evidence="1" type="ORF">PhCBS80983_g00946</name>
</gene>
<dbReference type="PANTHER" id="PTHR28360">
    <property type="entry name" value="DYNACTIN SUBUNIT 3"/>
    <property type="match status" value="1"/>
</dbReference>
<sequence>MADIDNNDPVSQLDERLAHLEALTAPSLLALNTDGRDQLQGSLLRSLQGIQEKLSRFTEERRAIGEFLQKHGQIRDLLQNEDDELAHMSLDNVTKRDILLASEEDLIYHAADLKQIGTMKAELDSPILQGLEAMIPKLSEIEAQHVRQSHTEAAARARLSRTLNSYNALVSCLSDVFILYEDMISDMEMRVLQWEKQLE</sequence>
<proteinExistence type="predicted"/>
<reference evidence="1 2" key="1">
    <citation type="journal article" date="2019" name="Sci. Rep.">
        <title>Comparative genomics of chytrid fungi reveal insights into the obligate biotrophic and pathogenic lifestyle of Synchytrium endobioticum.</title>
        <authorList>
            <person name="van de Vossenberg B.T.L.H."/>
            <person name="Warris S."/>
            <person name="Nguyen H.D.T."/>
            <person name="van Gent-Pelzer M.P.E."/>
            <person name="Joly D.L."/>
            <person name="van de Geest H.C."/>
            <person name="Bonants P.J.M."/>
            <person name="Smith D.S."/>
            <person name="Levesque C.A."/>
            <person name="van der Lee T.A.J."/>
        </authorList>
    </citation>
    <scope>NUCLEOTIDE SEQUENCE [LARGE SCALE GENOMIC DNA]</scope>
    <source>
        <strain evidence="1 2">CBS 809.83</strain>
    </source>
</reference>
<dbReference type="AlphaFoldDB" id="A0A507EEK6"/>
<evidence type="ECO:0000313" key="1">
    <source>
        <dbReference type="EMBL" id="TPX61638.1"/>
    </source>
</evidence>
<organism evidence="1 2">
    <name type="scientific">Powellomyces hirtus</name>
    <dbReference type="NCBI Taxonomy" id="109895"/>
    <lineage>
        <taxon>Eukaryota</taxon>
        <taxon>Fungi</taxon>
        <taxon>Fungi incertae sedis</taxon>
        <taxon>Chytridiomycota</taxon>
        <taxon>Chytridiomycota incertae sedis</taxon>
        <taxon>Chytridiomycetes</taxon>
        <taxon>Spizellomycetales</taxon>
        <taxon>Powellomycetaceae</taxon>
        <taxon>Powellomyces</taxon>
    </lineage>
</organism>
<keyword evidence="2" id="KW-1185">Reference proteome</keyword>
<dbReference type="Pfam" id="PF07426">
    <property type="entry name" value="Dynactin_p22"/>
    <property type="match status" value="1"/>
</dbReference>
<dbReference type="GO" id="GO:0005869">
    <property type="term" value="C:dynactin complex"/>
    <property type="evidence" value="ECO:0007669"/>
    <property type="project" value="InterPro"/>
</dbReference>
<comment type="caution">
    <text evidence="1">The sequence shown here is derived from an EMBL/GenBank/DDBJ whole genome shotgun (WGS) entry which is preliminary data.</text>
</comment>
<evidence type="ECO:0000313" key="2">
    <source>
        <dbReference type="Proteomes" id="UP000318582"/>
    </source>
</evidence>
<evidence type="ECO:0008006" key="3">
    <source>
        <dbReference type="Google" id="ProtNLM"/>
    </source>
</evidence>
<dbReference type="EMBL" id="QEAQ01000006">
    <property type="protein sequence ID" value="TPX61638.1"/>
    <property type="molecule type" value="Genomic_DNA"/>
</dbReference>
<dbReference type="GO" id="GO:0061640">
    <property type="term" value="P:cytoskeleton-dependent cytokinesis"/>
    <property type="evidence" value="ECO:0007669"/>
    <property type="project" value="InterPro"/>
</dbReference>